<gene>
    <name evidence="6" type="ORF">O0S09_06520</name>
</gene>
<dbReference type="Pfam" id="PF00005">
    <property type="entry name" value="ABC_tran"/>
    <property type="match status" value="1"/>
</dbReference>
<sequence>MNEVLEIDHLVVERSGHVVLDDVSFVLHNGDVAAIIGPNGGGKTSFLMSVLGLIQPKSGVIRVFGEDPVSARSRVGYVPQVHTFDFSYPMTVREMVLTGRLGHIPGLVKRYREKDYAAAADALAAMDLTGYESRPIAELSGGEQQRAVISRALAGCPELLILDEPTVYVDGPTGERLMTLLEELRERMTVLMVTHDISAMSGHVNRVACLNRKLFTHDTDKITGDMVAAAYGCPVELITHGHVPHRVLASHDTGEDAEGGQ</sequence>
<dbReference type="InterPro" id="IPR050153">
    <property type="entry name" value="Metal_Ion_Import_ABC"/>
</dbReference>
<comment type="similarity">
    <text evidence="1">Belongs to the ABC transporter superfamily.</text>
</comment>
<dbReference type="PANTHER" id="PTHR42734:SF17">
    <property type="entry name" value="METAL TRANSPORT SYSTEM ATP-BINDING PROTEIN TM_0124-RELATED"/>
    <property type="match status" value="1"/>
</dbReference>
<dbReference type="InterPro" id="IPR003593">
    <property type="entry name" value="AAA+_ATPase"/>
</dbReference>
<dbReference type="InterPro" id="IPR003439">
    <property type="entry name" value="ABC_transporter-like_ATP-bd"/>
</dbReference>
<evidence type="ECO:0000313" key="7">
    <source>
        <dbReference type="Proteomes" id="UP001141336"/>
    </source>
</evidence>
<dbReference type="PROSITE" id="PS50893">
    <property type="entry name" value="ABC_TRANSPORTER_2"/>
    <property type="match status" value="1"/>
</dbReference>
<keyword evidence="3" id="KW-0547">Nucleotide-binding</keyword>
<dbReference type="InterPro" id="IPR027417">
    <property type="entry name" value="P-loop_NTPase"/>
</dbReference>
<evidence type="ECO:0000256" key="3">
    <source>
        <dbReference type="ARBA" id="ARBA00022741"/>
    </source>
</evidence>
<reference evidence="6" key="1">
    <citation type="submission" date="2022-12" db="EMBL/GenBank/DDBJ databases">
        <title>Isolation and characterisation of novel Methanocorpusculum spp. from native Australian herbivores indicates the genus is ancestrally host-associated.</title>
        <authorList>
            <person name="Volmer J.G."/>
            <person name="Soo R.M."/>
            <person name="Evans P.N."/>
            <person name="Hoedt E.C."/>
            <person name="Astorga Alsina A.L."/>
            <person name="Woodcroft B.J."/>
            <person name="Tyson G.W."/>
            <person name="Hugenholtz P."/>
            <person name="Morrison M."/>
        </authorList>
    </citation>
    <scope>NUCLEOTIDE SEQUENCE</scope>
    <source>
        <strain evidence="6">CW153</strain>
    </source>
</reference>
<evidence type="ECO:0000313" key="6">
    <source>
        <dbReference type="EMBL" id="MCZ0862907.1"/>
    </source>
</evidence>
<comment type="caution">
    <text evidence="6">The sequence shown here is derived from an EMBL/GenBank/DDBJ whole genome shotgun (WGS) entry which is preliminary data.</text>
</comment>
<dbReference type="InterPro" id="IPR017871">
    <property type="entry name" value="ABC_transporter-like_CS"/>
</dbReference>
<dbReference type="PROSITE" id="PS00211">
    <property type="entry name" value="ABC_TRANSPORTER_1"/>
    <property type="match status" value="1"/>
</dbReference>
<accession>A0ABT4IMD0</accession>
<proteinExistence type="inferred from homology"/>
<dbReference type="CDD" id="cd03235">
    <property type="entry name" value="ABC_Metallic_Cations"/>
    <property type="match status" value="1"/>
</dbReference>
<keyword evidence="7" id="KW-1185">Reference proteome</keyword>
<feature type="domain" description="ABC transporter" evidence="5">
    <location>
        <begin position="5"/>
        <end position="237"/>
    </location>
</feature>
<evidence type="ECO:0000256" key="4">
    <source>
        <dbReference type="ARBA" id="ARBA00022840"/>
    </source>
</evidence>
<dbReference type="Proteomes" id="UP001141336">
    <property type="component" value="Unassembled WGS sequence"/>
</dbReference>
<dbReference type="SMART" id="SM00382">
    <property type="entry name" value="AAA"/>
    <property type="match status" value="1"/>
</dbReference>
<protein>
    <submittedName>
        <fullName evidence="6">ABC transporter ATP-binding protein</fullName>
    </submittedName>
</protein>
<organism evidence="6 7">
    <name type="scientific">Methanocorpusculum vombati</name>
    <dbReference type="NCBI Taxonomy" id="3002864"/>
    <lineage>
        <taxon>Archaea</taxon>
        <taxon>Methanobacteriati</taxon>
        <taxon>Methanobacteriota</taxon>
        <taxon>Stenosarchaea group</taxon>
        <taxon>Methanomicrobia</taxon>
        <taxon>Methanomicrobiales</taxon>
        <taxon>Methanocorpusculaceae</taxon>
        <taxon>Methanocorpusculum</taxon>
    </lineage>
</organism>
<dbReference type="PANTHER" id="PTHR42734">
    <property type="entry name" value="METAL TRANSPORT SYSTEM ATP-BINDING PROTEIN TM_0124-RELATED"/>
    <property type="match status" value="1"/>
</dbReference>
<dbReference type="SUPFAM" id="SSF52540">
    <property type="entry name" value="P-loop containing nucleoside triphosphate hydrolases"/>
    <property type="match status" value="1"/>
</dbReference>
<evidence type="ECO:0000256" key="2">
    <source>
        <dbReference type="ARBA" id="ARBA00022448"/>
    </source>
</evidence>
<name>A0ABT4IMD0_9EURY</name>
<dbReference type="RefSeq" id="WP_268923163.1">
    <property type="nucleotide sequence ID" value="NZ_JAPTGC010000007.1"/>
</dbReference>
<dbReference type="Gene3D" id="3.40.50.300">
    <property type="entry name" value="P-loop containing nucleotide triphosphate hydrolases"/>
    <property type="match status" value="1"/>
</dbReference>
<evidence type="ECO:0000259" key="5">
    <source>
        <dbReference type="PROSITE" id="PS50893"/>
    </source>
</evidence>
<evidence type="ECO:0000256" key="1">
    <source>
        <dbReference type="ARBA" id="ARBA00005417"/>
    </source>
</evidence>
<dbReference type="EMBL" id="JAPTGC010000007">
    <property type="protein sequence ID" value="MCZ0862907.1"/>
    <property type="molecule type" value="Genomic_DNA"/>
</dbReference>
<keyword evidence="2" id="KW-0813">Transport</keyword>
<keyword evidence="4 6" id="KW-0067">ATP-binding</keyword>
<dbReference type="GO" id="GO:0005524">
    <property type="term" value="F:ATP binding"/>
    <property type="evidence" value="ECO:0007669"/>
    <property type="project" value="UniProtKB-KW"/>
</dbReference>